<evidence type="ECO:0000313" key="3">
    <source>
        <dbReference type="Proteomes" id="UP000326912"/>
    </source>
</evidence>
<evidence type="ECO:0000313" key="2">
    <source>
        <dbReference type="EMBL" id="GER89497.1"/>
    </source>
</evidence>
<keyword evidence="1" id="KW-0812">Transmembrane</keyword>
<keyword evidence="1" id="KW-0472">Membrane</keyword>
<organism evidence="2 3">
    <name type="scientific">Dictyobacter vulcani</name>
    <dbReference type="NCBI Taxonomy" id="2607529"/>
    <lineage>
        <taxon>Bacteria</taxon>
        <taxon>Bacillati</taxon>
        <taxon>Chloroflexota</taxon>
        <taxon>Ktedonobacteria</taxon>
        <taxon>Ktedonobacterales</taxon>
        <taxon>Dictyobacteraceae</taxon>
        <taxon>Dictyobacter</taxon>
    </lineage>
</organism>
<dbReference type="Proteomes" id="UP000326912">
    <property type="component" value="Unassembled WGS sequence"/>
</dbReference>
<feature type="transmembrane region" description="Helical" evidence="1">
    <location>
        <begin position="18"/>
        <end position="37"/>
    </location>
</feature>
<comment type="caution">
    <text evidence="2">The sequence shown here is derived from an EMBL/GenBank/DDBJ whole genome shotgun (WGS) entry which is preliminary data.</text>
</comment>
<keyword evidence="3" id="KW-1185">Reference proteome</keyword>
<sequence length="67" mass="7181">MPPVFGYPPLQNKNTKTYAVTSLILFCVGGGLHILGLIPYLGIFFGCIGLLCDIVAIVFLILVVISL</sequence>
<gene>
    <name evidence="2" type="ORF">KDW_36590</name>
</gene>
<feature type="transmembrane region" description="Helical" evidence="1">
    <location>
        <begin position="43"/>
        <end position="65"/>
    </location>
</feature>
<keyword evidence="1" id="KW-1133">Transmembrane helix</keyword>
<protein>
    <submittedName>
        <fullName evidence="2">Uncharacterized protein</fullName>
    </submittedName>
</protein>
<evidence type="ECO:0000256" key="1">
    <source>
        <dbReference type="SAM" id="Phobius"/>
    </source>
</evidence>
<accession>A0A5J4KSV7</accession>
<proteinExistence type="predicted"/>
<dbReference type="EMBL" id="BKZW01000001">
    <property type="protein sequence ID" value="GER89497.1"/>
    <property type="molecule type" value="Genomic_DNA"/>
</dbReference>
<dbReference type="AlphaFoldDB" id="A0A5J4KSV7"/>
<reference evidence="2 3" key="1">
    <citation type="submission" date="2019-10" db="EMBL/GenBank/DDBJ databases">
        <title>Dictyobacter vulcani sp. nov., within the class Ktedonobacteria, isolated from soil of volcanic Mt. Zao.</title>
        <authorList>
            <person name="Zheng Y."/>
            <person name="Wang C.M."/>
            <person name="Sakai Y."/>
            <person name="Abe K."/>
            <person name="Yokota A."/>
            <person name="Yabe S."/>
        </authorList>
    </citation>
    <scope>NUCLEOTIDE SEQUENCE [LARGE SCALE GENOMIC DNA]</scope>
    <source>
        <strain evidence="2 3">W12</strain>
    </source>
</reference>
<name>A0A5J4KSV7_9CHLR</name>